<comment type="similarity">
    <text evidence="2">Belongs to the V-ATPase 116 kDa subunit family.</text>
</comment>
<evidence type="ECO:0000313" key="10">
    <source>
        <dbReference type="Proteomes" id="UP000295818"/>
    </source>
</evidence>
<evidence type="ECO:0000313" key="9">
    <source>
        <dbReference type="EMBL" id="TCO09961.1"/>
    </source>
</evidence>
<evidence type="ECO:0000256" key="3">
    <source>
        <dbReference type="ARBA" id="ARBA00022448"/>
    </source>
</evidence>
<name>A0ABY2B6Z7_9ACTN</name>
<feature type="transmembrane region" description="Helical" evidence="8">
    <location>
        <begin position="383"/>
        <end position="406"/>
    </location>
</feature>
<evidence type="ECO:0000256" key="6">
    <source>
        <dbReference type="ARBA" id="ARBA00023065"/>
    </source>
</evidence>
<dbReference type="InterPro" id="IPR002490">
    <property type="entry name" value="V-ATPase_116kDa_su"/>
</dbReference>
<dbReference type="PANTHER" id="PTHR11629:SF63">
    <property type="entry name" value="V-TYPE PROTON ATPASE SUBUNIT A"/>
    <property type="match status" value="1"/>
</dbReference>
<evidence type="ECO:0000256" key="2">
    <source>
        <dbReference type="ARBA" id="ARBA00009904"/>
    </source>
</evidence>
<dbReference type="Pfam" id="PF01496">
    <property type="entry name" value="V_ATPase_I"/>
    <property type="match status" value="1"/>
</dbReference>
<evidence type="ECO:0000256" key="8">
    <source>
        <dbReference type="SAM" id="Phobius"/>
    </source>
</evidence>
<feature type="transmembrane region" description="Helical" evidence="8">
    <location>
        <begin position="191"/>
        <end position="210"/>
    </location>
</feature>
<feature type="transmembrane region" description="Helical" evidence="8">
    <location>
        <begin position="296"/>
        <end position="317"/>
    </location>
</feature>
<evidence type="ECO:0000256" key="5">
    <source>
        <dbReference type="ARBA" id="ARBA00022989"/>
    </source>
</evidence>
<gene>
    <name evidence="9" type="ORF">EV644_13840</name>
</gene>
<feature type="transmembrane region" description="Helical" evidence="8">
    <location>
        <begin position="230"/>
        <end position="254"/>
    </location>
</feature>
<keyword evidence="5 8" id="KW-1133">Transmembrane helix</keyword>
<proteinExistence type="inferred from homology"/>
<accession>A0ABY2B6Z7</accession>
<keyword evidence="10" id="KW-1185">Reference proteome</keyword>
<dbReference type="EMBL" id="SLWM01000038">
    <property type="protein sequence ID" value="TCO09961.1"/>
    <property type="molecule type" value="Genomic_DNA"/>
</dbReference>
<dbReference type="RefSeq" id="WP_199240345.1">
    <property type="nucleotide sequence ID" value="NZ_SLWM01000038.1"/>
</dbReference>
<protein>
    <submittedName>
        <fullName evidence="9">V/A-type H+-transporting ATPase subunit I</fullName>
    </submittedName>
</protein>
<keyword evidence="6" id="KW-0406">Ion transport</keyword>
<evidence type="ECO:0000256" key="4">
    <source>
        <dbReference type="ARBA" id="ARBA00022692"/>
    </source>
</evidence>
<evidence type="ECO:0000256" key="7">
    <source>
        <dbReference type="ARBA" id="ARBA00023136"/>
    </source>
</evidence>
<evidence type="ECO:0000256" key="1">
    <source>
        <dbReference type="ARBA" id="ARBA00004141"/>
    </source>
</evidence>
<organism evidence="9 10">
    <name type="scientific">Kribbella orskensis</name>
    <dbReference type="NCBI Taxonomy" id="2512216"/>
    <lineage>
        <taxon>Bacteria</taxon>
        <taxon>Bacillati</taxon>
        <taxon>Actinomycetota</taxon>
        <taxon>Actinomycetes</taxon>
        <taxon>Propionibacteriales</taxon>
        <taxon>Kribbellaceae</taxon>
        <taxon>Kribbella</taxon>
    </lineage>
</organism>
<reference evidence="9 10" key="1">
    <citation type="journal article" date="2015" name="Stand. Genomic Sci.">
        <title>Genomic Encyclopedia of Bacterial and Archaeal Type Strains, Phase III: the genomes of soil and plant-associated and newly described type strains.</title>
        <authorList>
            <person name="Whitman W.B."/>
            <person name="Woyke T."/>
            <person name="Klenk H.P."/>
            <person name="Zhou Y."/>
            <person name="Lilburn T.G."/>
            <person name="Beck B.J."/>
            <person name="De Vos P."/>
            <person name="Vandamme P."/>
            <person name="Eisen J.A."/>
            <person name="Garrity G."/>
            <person name="Hugenholtz P."/>
            <person name="Kyrpides N.C."/>
        </authorList>
    </citation>
    <scope>NUCLEOTIDE SEQUENCE [LARGE SCALE GENOMIC DNA]</scope>
    <source>
        <strain evidence="9 10">VKM Ac-2538</strain>
    </source>
</reference>
<feature type="transmembrane region" description="Helical" evidence="8">
    <location>
        <begin position="266"/>
        <end position="290"/>
    </location>
</feature>
<dbReference type="Proteomes" id="UP000295818">
    <property type="component" value="Unassembled WGS sequence"/>
</dbReference>
<dbReference type="PANTHER" id="PTHR11629">
    <property type="entry name" value="VACUOLAR PROTON ATPASES"/>
    <property type="match status" value="1"/>
</dbReference>
<keyword evidence="7 8" id="KW-0472">Membrane</keyword>
<sequence length="439" mass="45945">MSWRDAVRPVRMQRVGLVVPTEHLRDLLTRLSSSGVVDLDPVQPDVELAVVADRQPDWSARELEFRRRTAQATGHGPVTALLGWTPAGALPDLTDALAAIGGAAVPLPPPPGIQPPTLLRQKGRGQSFELLVQTYTTVPYADVDPSLVAGLAYVAMFGMMFGDVGHGLLLLAGAALLYSGRFARLAKIRRAWPFLAGAGATAVVFGLLYGEMFGPTGLVPVLWLSPVDDVITLLLTAIGVGTVLLGGAYALGIVNRFREGGWGYVLYARTGIAGSLLFLALGGVAAGVYFGSDGLLIAAVLLAIAGLVLTFVGLLAVSGGGAAGVLQAAVELFDVVVRLGSNVVSFARLAAFGLTHAALGAIVWLGAVALWNGGSLLGRLGAVFLMVVGTAVAFSLEALVAGIQALRLEYYELFSRVFESDGRPFRPWRLPAEDLEVTP</sequence>
<feature type="transmembrane region" description="Helical" evidence="8">
    <location>
        <begin position="349"/>
        <end position="371"/>
    </location>
</feature>
<feature type="transmembrane region" description="Helical" evidence="8">
    <location>
        <begin position="151"/>
        <end position="179"/>
    </location>
</feature>
<comment type="subcellular location">
    <subcellularLocation>
        <location evidence="1">Membrane</location>
        <topology evidence="1">Multi-pass membrane protein</topology>
    </subcellularLocation>
</comment>
<keyword evidence="3" id="KW-0813">Transport</keyword>
<comment type="caution">
    <text evidence="9">The sequence shown here is derived from an EMBL/GenBank/DDBJ whole genome shotgun (WGS) entry which is preliminary data.</text>
</comment>
<keyword evidence="4 8" id="KW-0812">Transmembrane</keyword>